<evidence type="ECO:0000256" key="1">
    <source>
        <dbReference type="ARBA" id="ARBA00001964"/>
    </source>
</evidence>
<dbReference type="Proteomes" id="UP000606499">
    <property type="component" value="Unassembled WGS sequence"/>
</dbReference>
<organism evidence="5 6">
    <name type="scientific">Agathobaculum faecis</name>
    <dbReference type="NCBI Taxonomy" id="2763013"/>
    <lineage>
        <taxon>Bacteria</taxon>
        <taxon>Bacillati</taxon>
        <taxon>Bacillota</taxon>
        <taxon>Clostridia</taxon>
        <taxon>Eubacteriales</taxon>
        <taxon>Butyricicoccaceae</taxon>
        <taxon>Agathobaculum</taxon>
    </lineage>
</organism>
<dbReference type="Gene3D" id="3.40.50.970">
    <property type="match status" value="1"/>
</dbReference>
<dbReference type="CDD" id="cd07033">
    <property type="entry name" value="TPP_PYR_DXS_TK_like"/>
    <property type="match status" value="1"/>
</dbReference>
<dbReference type="RefSeq" id="WP_054326622.1">
    <property type="nucleotide sequence ID" value="NZ_JACOPL010000002.1"/>
</dbReference>
<feature type="domain" description="Transketolase-like pyrimidine-binding" evidence="4">
    <location>
        <begin position="6"/>
        <end position="171"/>
    </location>
</feature>
<dbReference type="PANTHER" id="PTHR43825:SF1">
    <property type="entry name" value="TRANSKETOLASE-LIKE PYRIMIDINE-BINDING DOMAIN-CONTAINING PROTEIN"/>
    <property type="match status" value="1"/>
</dbReference>
<dbReference type="Pfam" id="PF02779">
    <property type="entry name" value="Transket_pyr"/>
    <property type="match status" value="1"/>
</dbReference>
<dbReference type="SMART" id="SM00861">
    <property type="entry name" value="Transket_pyr"/>
    <property type="match status" value="1"/>
</dbReference>
<dbReference type="Pfam" id="PF02780">
    <property type="entry name" value="Transketolase_C"/>
    <property type="match status" value="1"/>
</dbReference>
<evidence type="ECO:0000313" key="5">
    <source>
        <dbReference type="EMBL" id="MBC5724262.1"/>
    </source>
</evidence>
<evidence type="ECO:0000256" key="3">
    <source>
        <dbReference type="ARBA" id="ARBA00023052"/>
    </source>
</evidence>
<evidence type="ECO:0000256" key="2">
    <source>
        <dbReference type="ARBA" id="ARBA00007131"/>
    </source>
</evidence>
<keyword evidence="6" id="KW-1185">Reference proteome</keyword>
<dbReference type="InterPro" id="IPR009014">
    <property type="entry name" value="Transketo_C/PFOR_II"/>
</dbReference>
<protein>
    <submittedName>
        <fullName evidence="5">Transketolase</fullName>
    </submittedName>
</protein>
<dbReference type="InterPro" id="IPR005475">
    <property type="entry name" value="Transketolase-like_Pyr-bd"/>
</dbReference>
<accession>A0A923LTU7</accession>
<evidence type="ECO:0000313" key="6">
    <source>
        <dbReference type="Proteomes" id="UP000606499"/>
    </source>
</evidence>
<sequence length="310" mass="33434">MSNQVKSFKNALSDCMMAAAEKDPSIVLLSADSGPNSGFGPFIEKYPDRFYEMGIMEAGAESVASGMATCGLTPIFCAPAPFVTGRPYEFFRIDLGYMHQNVKVIGRNCGFSYSDLGPTHYGLDDIALVRAIPDVMILAPQDAYELEDCFQAMLTYRGPVYMRVHNSALPVPEVRRPFELGKAVIYEEGSDISIISTGNLTPNVLEAVEQLKASGLRPTVVGIHTLRPIDRDAIHKAAETGKIVTVEEHFTVGGLGSIVADICAEDCPVRIKRIGAPHIYTSSGEYPDMAQLYGLDAASIAQAVAAFAQA</sequence>
<keyword evidence="3" id="KW-0786">Thiamine pyrophosphate</keyword>
<proteinExistence type="inferred from homology"/>
<name>A0A923LTU7_9FIRM</name>
<comment type="similarity">
    <text evidence="2">Belongs to the transketolase family.</text>
</comment>
<dbReference type="InterPro" id="IPR029061">
    <property type="entry name" value="THDP-binding"/>
</dbReference>
<gene>
    <name evidence="5" type="ORF">H8S45_02100</name>
</gene>
<reference evidence="5" key="1">
    <citation type="submission" date="2020-08" db="EMBL/GenBank/DDBJ databases">
        <title>Genome public.</title>
        <authorList>
            <person name="Liu C."/>
            <person name="Sun Q."/>
        </authorList>
    </citation>
    <scope>NUCLEOTIDE SEQUENCE</scope>
    <source>
        <strain evidence="5">NSJ-28</strain>
    </source>
</reference>
<dbReference type="FunFam" id="3.40.50.970:FF:000129">
    <property type="entry name" value="Transketolase"/>
    <property type="match status" value="1"/>
</dbReference>
<dbReference type="SUPFAM" id="SSF52518">
    <property type="entry name" value="Thiamin diphosphate-binding fold (THDP-binding)"/>
    <property type="match status" value="1"/>
</dbReference>
<dbReference type="PANTHER" id="PTHR43825">
    <property type="entry name" value="PYRUVATE DEHYDROGENASE E1 COMPONENT"/>
    <property type="match status" value="1"/>
</dbReference>
<comment type="cofactor">
    <cofactor evidence="1">
        <name>thiamine diphosphate</name>
        <dbReference type="ChEBI" id="CHEBI:58937"/>
    </cofactor>
</comment>
<comment type="caution">
    <text evidence="5">The sequence shown here is derived from an EMBL/GenBank/DDBJ whole genome shotgun (WGS) entry which is preliminary data.</text>
</comment>
<dbReference type="InterPro" id="IPR033248">
    <property type="entry name" value="Transketolase_C"/>
</dbReference>
<dbReference type="InterPro" id="IPR051157">
    <property type="entry name" value="PDH/Transketolase"/>
</dbReference>
<dbReference type="EMBL" id="JACOPL010000002">
    <property type="protein sequence ID" value="MBC5724262.1"/>
    <property type="molecule type" value="Genomic_DNA"/>
</dbReference>
<evidence type="ECO:0000259" key="4">
    <source>
        <dbReference type="SMART" id="SM00861"/>
    </source>
</evidence>
<dbReference type="AlphaFoldDB" id="A0A923LTU7"/>
<dbReference type="SUPFAM" id="SSF52922">
    <property type="entry name" value="TK C-terminal domain-like"/>
    <property type="match status" value="1"/>
</dbReference>
<dbReference type="Gene3D" id="3.40.50.920">
    <property type="match status" value="1"/>
</dbReference>